<dbReference type="GeneID" id="55559177"/>
<accession>A0ABM8LU37</accession>
<comment type="caution">
    <text evidence="1">The sequence shown here is derived from an EMBL/GenBank/DDBJ whole genome shotgun (WGS) entry which is preliminary data.</text>
</comment>
<dbReference type="Proteomes" id="UP000494161">
    <property type="component" value="Unassembled WGS sequence"/>
</dbReference>
<name>A0ABM8LU37_9BURK</name>
<sequence length="119" mass="12647">MTKKHVSENSGGSPVAWGWEQPQCRGQAALALFIDDLHRILQAHAAGQLAASSTLADAQEQVDDLLTRYNEIAGAPEIFLGQSVQLKEGVDRSGVSHTVPIFSARLKQSLVAMLGQGPG</sequence>
<gene>
    <name evidence="1" type="ORF">LMG7053_02499</name>
</gene>
<evidence type="ECO:0000313" key="1">
    <source>
        <dbReference type="EMBL" id="CAB3947714.1"/>
    </source>
</evidence>
<protein>
    <submittedName>
        <fullName evidence="1">Uncharacterized protein</fullName>
    </submittedName>
</protein>
<dbReference type="RefSeq" id="WP_049072456.1">
    <property type="nucleotide sequence ID" value="NZ_CADILJ010000017.1"/>
</dbReference>
<dbReference type="EMBL" id="CADILJ010000017">
    <property type="protein sequence ID" value="CAB3947714.1"/>
    <property type="molecule type" value="Genomic_DNA"/>
</dbReference>
<evidence type="ECO:0000313" key="2">
    <source>
        <dbReference type="Proteomes" id="UP000494161"/>
    </source>
</evidence>
<proteinExistence type="predicted"/>
<organism evidence="1 2">
    <name type="scientific">Achromobacter ruhlandii</name>
    <dbReference type="NCBI Taxonomy" id="72557"/>
    <lineage>
        <taxon>Bacteria</taxon>
        <taxon>Pseudomonadati</taxon>
        <taxon>Pseudomonadota</taxon>
        <taxon>Betaproteobacteria</taxon>
        <taxon>Burkholderiales</taxon>
        <taxon>Alcaligenaceae</taxon>
        <taxon>Achromobacter</taxon>
    </lineage>
</organism>
<reference evidence="1 2" key="1">
    <citation type="submission" date="2020-04" db="EMBL/GenBank/DDBJ databases">
        <authorList>
            <person name="De Canck E."/>
        </authorList>
    </citation>
    <scope>NUCLEOTIDE SEQUENCE [LARGE SCALE GENOMIC DNA]</scope>
    <source>
        <strain evidence="1 2">LMG 7053</strain>
    </source>
</reference>
<keyword evidence="2" id="KW-1185">Reference proteome</keyword>